<comment type="subcellular location">
    <subcellularLocation>
        <location evidence="7">Cytoplasm</location>
    </subcellularLocation>
</comment>
<dbReference type="InterPro" id="IPR016099">
    <property type="entry name" value="Prismane-like_a/b-sand"/>
</dbReference>
<gene>
    <name evidence="7 8" type="primary">hcp</name>
    <name evidence="8" type="synonym">priS</name>
    <name evidence="8" type="ORF">L1994_11320</name>
</gene>
<evidence type="ECO:0000256" key="5">
    <source>
        <dbReference type="ARBA" id="ARBA00023004"/>
    </source>
</evidence>
<feature type="binding site" evidence="7">
    <location>
        <position position="232"/>
    </location>
    <ligand>
        <name>hybrid [4Fe-2O-2S] cluster</name>
        <dbReference type="ChEBI" id="CHEBI:60519"/>
    </ligand>
</feature>
<comment type="similarity">
    <text evidence="7">Belongs to the HCP family.</text>
</comment>
<dbReference type="NCBIfam" id="NF003658">
    <property type="entry name" value="PRK05290.1"/>
    <property type="match status" value="1"/>
</dbReference>
<dbReference type="HAMAP" id="MF_00069">
    <property type="entry name" value="Hydroxylam_reduct"/>
    <property type="match status" value="1"/>
</dbReference>
<dbReference type="PIRSF" id="PIRSF000076">
    <property type="entry name" value="HCP"/>
    <property type="match status" value="1"/>
</dbReference>
<evidence type="ECO:0000256" key="1">
    <source>
        <dbReference type="ARBA" id="ARBA00022485"/>
    </source>
</evidence>
<dbReference type="AlphaFoldDB" id="A0AAF0FLH6"/>
<keyword evidence="9" id="KW-1185">Reference proteome</keyword>
<keyword evidence="3 7" id="KW-0479">Metal-binding</keyword>
<feature type="binding site" evidence="7">
    <location>
        <position position="479"/>
    </location>
    <ligand>
        <name>hybrid [4Fe-2O-2S] cluster</name>
        <dbReference type="ChEBI" id="CHEBI:60519"/>
    </ligand>
</feature>
<comment type="function">
    <text evidence="7">Catalyzes the reduction of hydroxylamine to form NH(3) and H(2)O.</text>
</comment>
<dbReference type="GO" id="GO:0051539">
    <property type="term" value="F:4 iron, 4 sulfur cluster binding"/>
    <property type="evidence" value="ECO:0007669"/>
    <property type="project" value="UniProtKB-KW"/>
</dbReference>
<comment type="catalytic activity">
    <reaction evidence="7">
        <text>A + NH4(+) + H2O = hydroxylamine + AH2 + H(+)</text>
        <dbReference type="Rhea" id="RHEA:22052"/>
        <dbReference type="ChEBI" id="CHEBI:13193"/>
        <dbReference type="ChEBI" id="CHEBI:15377"/>
        <dbReference type="ChEBI" id="CHEBI:15378"/>
        <dbReference type="ChEBI" id="CHEBI:15429"/>
        <dbReference type="ChEBI" id="CHEBI:17499"/>
        <dbReference type="ChEBI" id="CHEBI:28938"/>
        <dbReference type="EC" id="1.7.99.1"/>
    </reaction>
</comment>
<organism evidence="8 9">
    <name type="scientific">Methanomicrobium antiquum</name>
    <dbReference type="NCBI Taxonomy" id="487686"/>
    <lineage>
        <taxon>Archaea</taxon>
        <taxon>Methanobacteriati</taxon>
        <taxon>Methanobacteriota</taxon>
        <taxon>Stenosarchaea group</taxon>
        <taxon>Methanomicrobia</taxon>
        <taxon>Methanomicrobiales</taxon>
        <taxon>Methanomicrobiaceae</taxon>
        <taxon>Methanomicrobium</taxon>
    </lineage>
</organism>
<keyword evidence="4 7" id="KW-0560">Oxidoreductase</keyword>
<feature type="binding site" evidence="7">
    <location>
        <position position="445"/>
    </location>
    <ligand>
        <name>hybrid [4Fe-2O-2S] cluster</name>
        <dbReference type="ChEBI" id="CHEBI:60519"/>
    </ligand>
</feature>
<dbReference type="InterPro" id="IPR004137">
    <property type="entry name" value="HCP/CODH"/>
</dbReference>
<dbReference type="GeneID" id="79950998"/>
<evidence type="ECO:0000256" key="7">
    <source>
        <dbReference type="HAMAP-Rule" id="MF_00069"/>
    </source>
</evidence>
<feature type="binding site" evidence="7">
    <location>
        <position position="420"/>
    </location>
    <ligand>
        <name>hybrid [4Fe-2O-2S] cluster</name>
        <dbReference type="ChEBI" id="CHEBI:60519"/>
    </ligand>
</feature>
<dbReference type="GO" id="GO:0050418">
    <property type="term" value="F:hydroxylamine reductase activity"/>
    <property type="evidence" value="ECO:0007669"/>
    <property type="project" value="UniProtKB-UniRule"/>
</dbReference>
<dbReference type="InterPro" id="IPR016100">
    <property type="entry name" value="Prismane_a-bundle"/>
</dbReference>
<comment type="cofactor">
    <cofactor evidence="7">
        <name>[4Fe-4S] cluster</name>
        <dbReference type="ChEBI" id="CHEBI:49883"/>
    </cofactor>
    <text evidence="7">Binds 1 [4Fe-4S] cluster.</text>
</comment>
<dbReference type="InterPro" id="IPR010048">
    <property type="entry name" value="Hydroxylam_reduct"/>
</dbReference>
<dbReference type="GO" id="GO:0004601">
    <property type="term" value="F:peroxidase activity"/>
    <property type="evidence" value="ECO:0007669"/>
    <property type="project" value="TreeGrafter"/>
</dbReference>
<dbReference type="Gene3D" id="1.20.1270.20">
    <property type="match status" value="2"/>
</dbReference>
<comment type="cofactor">
    <cofactor evidence="7">
        <name>hybrid [4Fe-2O-2S] cluster</name>
        <dbReference type="ChEBI" id="CHEBI:60519"/>
    </cofactor>
    <text evidence="7">Binds 1 hybrid [4Fe-2O-2S] cluster.</text>
</comment>
<dbReference type="RefSeq" id="WP_278099544.1">
    <property type="nucleotide sequence ID" value="NZ_CP091092.1"/>
</dbReference>
<dbReference type="KEGG" id="manq:L1994_11320"/>
<dbReference type="SUPFAM" id="SSF56821">
    <property type="entry name" value="Prismane protein-like"/>
    <property type="match status" value="1"/>
</dbReference>
<feature type="binding site" evidence="7">
    <location>
        <position position="3"/>
    </location>
    <ligand>
        <name>[4Fe-4S] cluster</name>
        <dbReference type="ChEBI" id="CHEBI:49883"/>
    </ligand>
</feature>
<accession>A0AAF0FLH6</accession>
<dbReference type="Proteomes" id="UP001218895">
    <property type="component" value="Chromosome"/>
</dbReference>
<proteinExistence type="inferred from homology"/>
<feature type="binding site" description="via persulfide group" evidence="7">
    <location>
        <position position="392"/>
    </location>
    <ligand>
        <name>hybrid [4Fe-2O-2S] cluster</name>
        <dbReference type="ChEBI" id="CHEBI:60519"/>
    </ligand>
</feature>
<keyword evidence="6 7" id="KW-0411">Iron-sulfur</keyword>
<evidence type="ECO:0000313" key="9">
    <source>
        <dbReference type="Proteomes" id="UP001218895"/>
    </source>
</evidence>
<evidence type="ECO:0000256" key="3">
    <source>
        <dbReference type="ARBA" id="ARBA00022723"/>
    </source>
</evidence>
<dbReference type="GO" id="GO:0046872">
    <property type="term" value="F:metal ion binding"/>
    <property type="evidence" value="ECO:0007669"/>
    <property type="project" value="UniProtKB-KW"/>
</dbReference>
<feature type="binding site" evidence="7">
    <location>
        <position position="300"/>
    </location>
    <ligand>
        <name>hybrid [4Fe-2O-2S] cluster</name>
        <dbReference type="ChEBI" id="CHEBI:60519"/>
    </ligand>
</feature>
<sequence length="537" mass="59116">MFCYQCEEALNQKGCTKRGICGKDEETANLIDLLIYLCRGISARNLPAMEKGAENKKAGTFIMDSLFMTLTNVNFDKDRYFEMIDEAIKIRDSLPPAANSEHDACTWKPKNRAEIEEKAKHVGVLSTQNEDVRSLRELLIYGLKGVSAYYHHAQLLGYTDEEIPKFVQKGLLSTIQELSVPEMTGLVLECGGVGVKTLELLDRAHTETFGKPEITTVKTTVRDRPAILITGHDLLDMKMLLLQTKGTGVDVYTHGEMLPAHGYPAFKGIDNLIGNYGSSWWHQREEFESFNGPVLITTNCIVPPKDSYKDRVYTTSVVGYPGLKHIKADEKGHKDFSALIEQAKKCKPPLPVGNGNDLITGCAHDAVLALAGPVTDAIKNGAIKRFIVMAGCDGRHKEREYYTEFAKALPKDTVILTAGCAKYRYNSLGLGDIGGIPRVLDAGQCNDSYSLVVIAKALAEAFGVDINDLPVSYNIAWYEQKAVLVLLALLHLGIKDIAIGPYLPAFVSPAVLDVLVKNFGLSKNSTVEEDLKKMVPQ</sequence>
<dbReference type="EMBL" id="CP091092">
    <property type="protein sequence ID" value="WFN36708.1"/>
    <property type="molecule type" value="Genomic_DNA"/>
</dbReference>
<feature type="binding site" evidence="7">
    <location>
        <position position="481"/>
    </location>
    <ligand>
        <name>hybrid [4Fe-2O-2S] cluster</name>
        <dbReference type="ChEBI" id="CHEBI:60519"/>
    </ligand>
</feature>
<reference evidence="8" key="1">
    <citation type="submission" date="2022-01" db="EMBL/GenBank/DDBJ databases">
        <title>Complete genome of Methanomicrobium antiquum DSM 21220.</title>
        <authorList>
            <person name="Chen S.-C."/>
            <person name="You Y.-T."/>
            <person name="Zhou Y.-Z."/>
            <person name="Lai M.-C."/>
        </authorList>
    </citation>
    <scope>NUCLEOTIDE SEQUENCE</scope>
    <source>
        <strain evidence="8">DSM 21220</strain>
    </source>
</reference>
<dbReference type="FunFam" id="3.40.50.2030:FF:000001">
    <property type="entry name" value="Hydroxylamine reductase"/>
    <property type="match status" value="1"/>
</dbReference>
<feature type="modified residue" description="Cysteine persulfide" evidence="7">
    <location>
        <position position="392"/>
    </location>
</feature>
<name>A0AAF0FLH6_9EURY</name>
<keyword evidence="2 7" id="KW-0963">Cytoplasm</keyword>
<dbReference type="InterPro" id="IPR011254">
    <property type="entry name" value="Prismane-like_sf"/>
</dbReference>
<dbReference type="EC" id="1.7.99.1" evidence="7"/>
<evidence type="ECO:0000256" key="2">
    <source>
        <dbReference type="ARBA" id="ARBA00022490"/>
    </source>
</evidence>
<evidence type="ECO:0000256" key="4">
    <source>
        <dbReference type="ARBA" id="ARBA00023002"/>
    </source>
</evidence>
<protein>
    <recommendedName>
        <fullName evidence="7">Hydroxylamine reductase</fullName>
        <ecNumber evidence="7">1.7.99.1</ecNumber>
    </recommendedName>
    <alternativeName>
        <fullName evidence="7">Hybrid-cluster protein</fullName>
        <shortName evidence="7">HCP</shortName>
    </alternativeName>
    <alternativeName>
        <fullName evidence="7">Prismane protein</fullName>
    </alternativeName>
</protein>
<dbReference type="GO" id="GO:0042542">
    <property type="term" value="P:response to hydrogen peroxide"/>
    <property type="evidence" value="ECO:0007669"/>
    <property type="project" value="TreeGrafter"/>
</dbReference>
<evidence type="ECO:0000313" key="8">
    <source>
        <dbReference type="EMBL" id="WFN36708.1"/>
    </source>
</evidence>
<dbReference type="PANTHER" id="PTHR30109">
    <property type="entry name" value="HYDROXYLAMINE REDUCTASE"/>
    <property type="match status" value="1"/>
</dbReference>
<evidence type="ECO:0000256" key="6">
    <source>
        <dbReference type="ARBA" id="ARBA00023014"/>
    </source>
</evidence>
<feature type="binding site" evidence="7">
    <location>
        <position position="256"/>
    </location>
    <ligand>
        <name>hybrid [4Fe-2O-2S] cluster</name>
        <dbReference type="ChEBI" id="CHEBI:60519"/>
    </ligand>
</feature>
<keyword evidence="1 7" id="KW-0004">4Fe-4S</keyword>
<keyword evidence="5 7" id="KW-0408">Iron</keyword>
<feature type="binding site" evidence="7">
    <location>
        <position position="21"/>
    </location>
    <ligand>
        <name>[4Fe-4S] cluster</name>
        <dbReference type="ChEBI" id="CHEBI:49883"/>
    </ligand>
</feature>
<dbReference type="Pfam" id="PF03063">
    <property type="entry name" value="Prismane"/>
    <property type="match status" value="1"/>
</dbReference>
<feature type="binding site" evidence="7">
    <location>
        <position position="15"/>
    </location>
    <ligand>
        <name>[4Fe-4S] cluster</name>
        <dbReference type="ChEBI" id="CHEBI:49883"/>
    </ligand>
</feature>
<feature type="binding site" evidence="7">
    <location>
        <position position="6"/>
    </location>
    <ligand>
        <name>[4Fe-4S] cluster</name>
        <dbReference type="ChEBI" id="CHEBI:49883"/>
    </ligand>
</feature>
<dbReference type="PANTHER" id="PTHR30109:SF0">
    <property type="entry name" value="HYDROXYLAMINE REDUCTASE"/>
    <property type="match status" value="1"/>
</dbReference>
<dbReference type="Gene3D" id="3.40.50.2030">
    <property type="match status" value="2"/>
</dbReference>
<dbReference type="NCBIfam" id="TIGR01703">
    <property type="entry name" value="hybrid_clust"/>
    <property type="match status" value="1"/>
</dbReference>
<dbReference type="GO" id="GO:0005737">
    <property type="term" value="C:cytoplasm"/>
    <property type="evidence" value="ECO:0007669"/>
    <property type="project" value="UniProtKB-SubCell"/>
</dbReference>